<organism evidence="1 2">
    <name type="scientific">Brevibacillus gelatini</name>
    <dbReference type="NCBI Taxonomy" id="1655277"/>
    <lineage>
        <taxon>Bacteria</taxon>
        <taxon>Bacillati</taxon>
        <taxon>Bacillota</taxon>
        <taxon>Bacilli</taxon>
        <taxon>Bacillales</taxon>
        <taxon>Paenibacillaceae</taxon>
        <taxon>Brevibacillus</taxon>
    </lineage>
</organism>
<sequence>MSKQTVINPIEYISSILESNGYGKNLVLGHIKYDQAVNEDYDYQVIRSSSHDGTILFTMMLVDEALNPIINKTTYCTKTITEEELKKLVDIEYIIGDIKMETEIGVQDLPAGRYMGQTDTVYIPVRCRYIF</sequence>
<evidence type="ECO:0000313" key="2">
    <source>
        <dbReference type="Proteomes" id="UP000268829"/>
    </source>
</evidence>
<gene>
    <name evidence="1" type="ORF">EDM57_04705</name>
</gene>
<protein>
    <submittedName>
        <fullName evidence="1">Uncharacterized protein</fullName>
    </submittedName>
</protein>
<reference evidence="1 2" key="1">
    <citation type="submission" date="2018-10" db="EMBL/GenBank/DDBJ databases">
        <title>Phylogenomics of Brevibacillus.</title>
        <authorList>
            <person name="Dunlap C."/>
        </authorList>
    </citation>
    <scope>NUCLEOTIDE SEQUENCE [LARGE SCALE GENOMIC DNA]</scope>
    <source>
        <strain evidence="1 2">DSM 100115</strain>
    </source>
</reference>
<keyword evidence="2" id="KW-1185">Reference proteome</keyword>
<dbReference type="RefSeq" id="WP_122903613.1">
    <property type="nucleotide sequence ID" value="NZ_RHHS01000013.1"/>
</dbReference>
<dbReference type="EMBL" id="RHHS01000013">
    <property type="protein sequence ID" value="RNB59446.1"/>
    <property type="molecule type" value="Genomic_DNA"/>
</dbReference>
<dbReference type="AlphaFoldDB" id="A0A3M8B7N2"/>
<evidence type="ECO:0000313" key="1">
    <source>
        <dbReference type="EMBL" id="RNB59446.1"/>
    </source>
</evidence>
<comment type="caution">
    <text evidence="1">The sequence shown here is derived from an EMBL/GenBank/DDBJ whole genome shotgun (WGS) entry which is preliminary data.</text>
</comment>
<dbReference type="Proteomes" id="UP000268829">
    <property type="component" value="Unassembled WGS sequence"/>
</dbReference>
<name>A0A3M8B7N2_9BACL</name>
<proteinExistence type="predicted"/>
<accession>A0A3M8B7N2</accession>